<proteinExistence type="predicted"/>
<dbReference type="InterPro" id="IPR015655">
    <property type="entry name" value="PP2C"/>
</dbReference>
<dbReference type="CDD" id="cd00143">
    <property type="entry name" value="PP2Cc"/>
    <property type="match status" value="1"/>
</dbReference>
<dbReference type="InterPro" id="IPR001932">
    <property type="entry name" value="PPM-type_phosphatase-like_dom"/>
</dbReference>
<feature type="domain" description="PPM-type phosphatase" evidence="2">
    <location>
        <begin position="65"/>
        <end position="315"/>
    </location>
</feature>
<feature type="compositionally biased region" description="Low complexity" evidence="1">
    <location>
        <begin position="43"/>
        <end position="64"/>
    </location>
</feature>
<organism evidence="3 4">
    <name type="scientific">Buddleja alternifolia</name>
    <dbReference type="NCBI Taxonomy" id="168488"/>
    <lineage>
        <taxon>Eukaryota</taxon>
        <taxon>Viridiplantae</taxon>
        <taxon>Streptophyta</taxon>
        <taxon>Embryophyta</taxon>
        <taxon>Tracheophyta</taxon>
        <taxon>Spermatophyta</taxon>
        <taxon>Magnoliopsida</taxon>
        <taxon>eudicotyledons</taxon>
        <taxon>Gunneridae</taxon>
        <taxon>Pentapetalae</taxon>
        <taxon>asterids</taxon>
        <taxon>lamiids</taxon>
        <taxon>Lamiales</taxon>
        <taxon>Scrophulariaceae</taxon>
        <taxon>Buddlejeae</taxon>
        <taxon>Buddleja</taxon>
    </lineage>
</organism>
<dbReference type="Gene3D" id="3.60.40.10">
    <property type="entry name" value="PPM-type phosphatase domain"/>
    <property type="match status" value="1"/>
</dbReference>
<name>A0AAV6XPI8_9LAMI</name>
<evidence type="ECO:0000313" key="3">
    <source>
        <dbReference type="EMBL" id="KAG8382132.1"/>
    </source>
</evidence>
<protein>
    <recommendedName>
        <fullName evidence="2">PPM-type phosphatase domain-containing protein</fullName>
    </recommendedName>
</protein>
<dbReference type="EMBL" id="WHWC01000005">
    <property type="protein sequence ID" value="KAG8382132.1"/>
    <property type="molecule type" value="Genomic_DNA"/>
</dbReference>
<dbReference type="InterPro" id="IPR036457">
    <property type="entry name" value="PPM-type-like_dom_sf"/>
</dbReference>
<dbReference type="Proteomes" id="UP000826271">
    <property type="component" value="Unassembled WGS sequence"/>
</dbReference>
<dbReference type="SMART" id="SM00331">
    <property type="entry name" value="PP2C_SIG"/>
    <property type="match status" value="1"/>
</dbReference>
<dbReference type="GO" id="GO:0004722">
    <property type="term" value="F:protein serine/threonine phosphatase activity"/>
    <property type="evidence" value="ECO:0007669"/>
    <property type="project" value="InterPro"/>
</dbReference>
<dbReference type="AlphaFoldDB" id="A0AAV6XPI8"/>
<dbReference type="SMART" id="SM00332">
    <property type="entry name" value="PP2Cc"/>
    <property type="match status" value="1"/>
</dbReference>
<accession>A0AAV6XPI8</accession>
<sequence length="316" mass="34921">MMMGSREERVLHVKEMRKACRRRIEVQRLRSMGLTTENRALYGNQSSDPHSSGSSSGSGRSESLSYGQMSIMGRRREMEDAVTVVPPWSLAGEYSFFAVYDGRGGAEVAEKCSDMLYKCLEKHIEMAKKKKKMPDEEKDFDWGKMMVECFSNMDHEEQEPEAETAAEMGSTAVVVVVGDEEVVVANCGDSRAVLCRHGMAVPLSTDHTANRVDERERVEASGGRIVNWKVDHYLKPEVVVMRRTKSDDFLIIATDGLWDVVCNQIACEVVKKCLSGGLRRLPSEGSGASEAAAALAELAIAKGSRDNISVIVVLMN</sequence>
<dbReference type="PROSITE" id="PS51746">
    <property type="entry name" value="PPM_2"/>
    <property type="match status" value="1"/>
</dbReference>
<evidence type="ECO:0000256" key="1">
    <source>
        <dbReference type="SAM" id="MobiDB-lite"/>
    </source>
</evidence>
<comment type="caution">
    <text evidence="3">The sequence shown here is derived from an EMBL/GenBank/DDBJ whole genome shotgun (WGS) entry which is preliminary data.</text>
</comment>
<dbReference type="Pfam" id="PF00481">
    <property type="entry name" value="PP2C"/>
    <property type="match status" value="2"/>
</dbReference>
<dbReference type="SUPFAM" id="SSF81606">
    <property type="entry name" value="PP2C-like"/>
    <property type="match status" value="1"/>
</dbReference>
<feature type="region of interest" description="Disordered" evidence="1">
    <location>
        <begin position="37"/>
        <end position="64"/>
    </location>
</feature>
<dbReference type="PANTHER" id="PTHR47992">
    <property type="entry name" value="PROTEIN PHOSPHATASE"/>
    <property type="match status" value="1"/>
</dbReference>
<gene>
    <name evidence="3" type="ORF">BUALT_Bualt05G0044900</name>
</gene>
<keyword evidence="4" id="KW-1185">Reference proteome</keyword>
<evidence type="ECO:0000259" key="2">
    <source>
        <dbReference type="PROSITE" id="PS51746"/>
    </source>
</evidence>
<evidence type="ECO:0000313" key="4">
    <source>
        <dbReference type="Proteomes" id="UP000826271"/>
    </source>
</evidence>
<reference evidence="3" key="1">
    <citation type="submission" date="2019-10" db="EMBL/GenBank/DDBJ databases">
        <authorList>
            <person name="Zhang R."/>
            <person name="Pan Y."/>
            <person name="Wang J."/>
            <person name="Ma R."/>
            <person name="Yu S."/>
        </authorList>
    </citation>
    <scope>NUCLEOTIDE SEQUENCE</scope>
    <source>
        <strain evidence="3">LA-IB0</strain>
        <tissue evidence="3">Leaf</tissue>
    </source>
</reference>